<organism evidence="1 2">
    <name type="scientific">Gordonia phage PatrickStar</name>
    <dbReference type="NCBI Taxonomy" id="1838076"/>
    <lineage>
        <taxon>Viruses</taxon>
        <taxon>Duplodnaviria</taxon>
        <taxon>Heunggongvirae</taxon>
        <taxon>Uroviricota</taxon>
        <taxon>Caudoviricetes</taxon>
        <taxon>Orchidvirus</taxon>
        <taxon>Orchidvirus orchid</taxon>
    </lineage>
</organism>
<protein>
    <submittedName>
        <fullName evidence="1">HNH endonuclease</fullName>
    </submittedName>
</protein>
<keyword evidence="1" id="KW-0540">Nuclease</keyword>
<proteinExistence type="predicted"/>
<dbReference type="GO" id="GO:0004519">
    <property type="term" value="F:endonuclease activity"/>
    <property type="evidence" value="ECO:0007669"/>
    <property type="project" value="UniProtKB-KW"/>
</dbReference>
<evidence type="ECO:0000313" key="1">
    <source>
        <dbReference type="EMBL" id="ANA87295.1"/>
    </source>
</evidence>
<keyword evidence="1" id="KW-0378">Hydrolase</keyword>
<evidence type="ECO:0000313" key="2">
    <source>
        <dbReference type="Proteomes" id="UP000229511"/>
    </source>
</evidence>
<keyword evidence="1" id="KW-0255">Endonuclease</keyword>
<gene>
    <name evidence="1" type="primary">61</name>
    <name evidence="1" type="ORF">PBI_PATRICKSTAR_61</name>
</gene>
<accession>A0A160DGV6</accession>
<sequence length="175" mass="21186">MYDEWPRDLNKKEFYTFCREQNLPCWICNEPIDYKSKYRPVHSKQKKDVWAWSLDHYIPKSLGWDLQDYSVNWRPAHSRCNWRRGNRIPEETIWVGPKEIGRWYDESEQQWIIRMGREYKKRDPIPTRPLNELFKDIKAEPVNVKPSVLKGPGIKPWRSSGQVTKLYPNSFPDYP</sequence>
<dbReference type="Proteomes" id="UP000229511">
    <property type="component" value="Genome"/>
</dbReference>
<dbReference type="Gene3D" id="1.10.30.50">
    <property type="match status" value="1"/>
</dbReference>
<name>A0A160DGV6_9CAUD</name>
<reference evidence="1 2" key="1">
    <citation type="submission" date="2016-03" db="EMBL/GenBank/DDBJ databases">
        <authorList>
            <person name="Rimple P."/>
            <person name="Montgomery M.T."/>
            <person name="Guerrero C.A."/>
            <person name="Mavrich T.N."/>
            <person name="Pope W.H."/>
            <person name="Garlena R.A."/>
            <person name="Russell D.A."/>
            <person name="Jacobs-Sera D."/>
            <person name="Hendrix R.W."/>
            <person name="Hatfull G.F."/>
        </authorList>
    </citation>
    <scope>NUCLEOTIDE SEQUENCE [LARGE SCALE GENOMIC DNA]</scope>
</reference>
<dbReference type="EMBL" id="KU998252">
    <property type="protein sequence ID" value="ANA87295.1"/>
    <property type="molecule type" value="Genomic_DNA"/>
</dbReference>